<name>A0ACC0RDF2_9HYPO</name>
<proteinExistence type="predicted"/>
<organism evidence="1 2">
    <name type="scientific">Fusarium keratoplasticum</name>
    <dbReference type="NCBI Taxonomy" id="1328300"/>
    <lineage>
        <taxon>Eukaryota</taxon>
        <taxon>Fungi</taxon>
        <taxon>Dikarya</taxon>
        <taxon>Ascomycota</taxon>
        <taxon>Pezizomycotina</taxon>
        <taxon>Sordariomycetes</taxon>
        <taxon>Hypocreomycetidae</taxon>
        <taxon>Hypocreales</taxon>
        <taxon>Nectriaceae</taxon>
        <taxon>Fusarium</taxon>
        <taxon>Fusarium solani species complex</taxon>
    </lineage>
</organism>
<evidence type="ECO:0000313" key="1">
    <source>
        <dbReference type="EMBL" id="KAI8683465.1"/>
    </source>
</evidence>
<dbReference type="Proteomes" id="UP001065298">
    <property type="component" value="Chromosome 1"/>
</dbReference>
<protein>
    <submittedName>
        <fullName evidence="1">CVNH domain-containing protein</fullName>
    </submittedName>
</protein>
<dbReference type="EMBL" id="CM046503">
    <property type="protein sequence ID" value="KAI8683465.1"/>
    <property type="molecule type" value="Genomic_DNA"/>
</dbReference>
<evidence type="ECO:0000313" key="2">
    <source>
        <dbReference type="Proteomes" id="UP001065298"/>
    </source>
</evidence>
<keyword evidence="2" id="KW-1185">Reference proteome</keyword>
<accession>A0ACC0RDF2</accession>
<gene>
    <name evidence="1" type="ORF">NCS57_00010700</name>
</gene>
<reference evidence="1" key="1">
    <citation type="submission" date="2022-06" db="EMBL/GenBank/DDBJ databases">
        <title>Fusarium solani species complex genomes reveal bases of compartmentalisation and animal pathogenesis.</title>
        <authorList>
            <person name="Tsai I.J."/>
        </authorList>
    </citation>
    <scope>NUCLEOTIDE SEQUENCE</scope>
    <source>
        <strain evidence="1">Fu6.1</strain>
    </source>
</reference>
<comment type="caution">
    <text evidence="1">The sequence shown here is derived from an EMBL/GenBank/DDBJ whole genome shotgun (WGS) entry which is preliminary data.</text>
</comment>
<sequence length="212" mass="23505">MYFAFLPLFLAALGVLANPITPRDANPQPSYFKDLPNTLSPDFPVNETTKIEVRDETLTHSLRVRGAGGYLGSCKDIRFYISDKDMNRVNPSYIHSGYYESPRLVARCPDLTGEMKCSSLELGECMVNVNGALAPGPGGLWHETCTQCIMSEDGKDLWCHCWSAMKGHLLMSGTTINLDSFIENFDGDLMCNAARGYRGVCPNGPSWDPREH</sequence>